<dbReference type="Gene3D" id="3.40.50.1110">
    <property type="entry name" value="SGNH hydrolase"/>
    <property type="match status" value="1"/>
</dbReference>
<evidence type="ECO:0000313" key="2">
    <source>
        <dbReference type="Proteomes" id="UP000175989"/>
    </source>
</evidence>
<gene>
    <name evidence="1" type="ORF">DUPY_50650</name>
</gene>
<comment type="caution">
    <text evidence="1">The sequence shown here is derived from an EMBL/GenBank/DDBJ whole genome shotgun (WGS) entry which is preliminary data.</text>
</comment>
<protein>
    <submittedName>
        <fullName evidence="1">Uncharacterized protein</fullName>
    </submittedName>
</protein>
<reference evidence="2" key="1">
    <citation type="journal article" date="2016" name="Front. Microbiol.">
        <title>Molecular Keys to the Janthinobacterium and Duganella spp. Interaction with the Plant Pathogen Fusarium graminearum.</title>
        <authorList>
            <person name="Haack F.S."/>
            <person name="Poehlein A."/>
            <person name="Kroger C."/>
            <person name="Voigt C.A."/>
            <person name="Piepenbring M."/>
            <person name="Bode H.B."/>
            <person name="Daniel R."/>
            <person name="Schafer W."/>
            <person name="Streit W.R."/>
        </authorList>
    </citation>
    <scope>NUCLEOTIDE SEQUENCE [LARGE SCALE GENOMIC DNA]</scope>
    <source>
        <strain evidence="2">T54</strain>
    </source>
</reference>
<dbReference type="GO" id="GO:0016788">
    <property type="term" value="F:hydrolase activity, acting on ester bonds"/>
    <property type="evidence" value="ECO:0007669"/>
    <property type="project" value="UniProtKB-ARBA"/>
</dbReference>
<proteinExistence type="predicted"/>
<dbReference type="RefSeq" id="WP_070251934.1">
    <property type="nucleotide sequence ID" value="NZ_LROM01000152.1"/>
</dbReference>
<dbReference type="SUPFAM" id="SSF52266">
    <property type="entry name" value="SGNH hydrolase"/>
    <property type="match status" value="1"/>
</dbReference>
<dbReference type="Proteomes" id="UP000175989">
    <property type="component" value="Unassembled WGS sequence"/>
</dbReference>
<keyword evidence="2" id="KW-1185">Reference proteome</keyword>
<dbReference type="OrthoDB" id="6174659at2"/>
<organism evidence="1 2">
    <name type="scientific">Duganella phyllosphaerae</name>
    <dbReference type="NCBI Taxonomy" id="762836"/>
    <lineage>
        <taxon>Bacteria</taxon>
        <taxon>Pseudomonadati</taxon>
        <taxon>Pseudomonadota</taxon>
        <taxon>Betaproteobacteria</taxon>
        <taxon>Burkholderiales</taxon>
        <taxon>Oxalobacteraceae</taxon>
        <taxon>Telluria group</taxon>
        <taxon>Duganella</taxon>
    </lineage>
</organism>
<accession>A0A1E7W645</accession>
<dbReference type="EMBL" id="LROM01000152">
    <property type="protein sequence ID" value="OEZ91453.1"/>
    <property type="molecule type" value="Genomic_DNA"/>
</dbReference>
<dbReference type="InterPro" id="IPR036514">
    <property type="entry name" value="SGNH_hydro_sf"/>
</dbReference>
<dbReference type="PATRIC" id="fig|762836.4.peg.5205"/>
<dbReference type="AlphaFoldDB" id="A0A1E7W645"/>
<name>A0A1E7W645_9BURK</name>
<sequence>MTAILIPPLSPFPGRGAAPEDYIAQADTTMQELPVVISKINEVSAAFNLGGSILSLGYLPPVPYAAGISLTVATQTVQYGVNTYAANVTALPFTTSGVFETDKFRLVQGVTSAQLAEPEAAGTIGFQQAGVDANGARVRKVKDRLREAVHVTDYPNVDPTGVTDSSLAIISARKASDTPYVPDGVFQLNQTGQLAGLWGDGEVEVGGQRVRLPASPRRLELVSSVMAKLIRLAFGAGTMVLVADSIGEGYIAWDIKHSWFNMLLRMINAYSSPEGGSEPEVTNLGDPNRYGLTYSGTYAVGPNGPIGKSLILQPGASVSFGGKFAYVDVMAQRSPGAGTLTMRRNGTPFRTLNMDAAAESDWCSFPSVTGSGAAPTDIYTLTVTGAPVELTGIWRLANTGQPGIFGSRCALSASSTQLHSQDARIASVIKHSRALNPSAKPLIFVALAINNANTDVPSAGTTPEVYGQQLGKMFARYINSGAYVVAIGGIQPGASWGVVRTNYPAIAEMQKRVCEQYGVPIISMDAYAWVREGGVLADDLHPNTPGNLLYLDIVLEFLASPAFDLAGGTQAHCLNRSDLPLSWYGTGEIAGTAALSNVRWSRSGPLVRVMGNLSGINPTAATAAGPLCIGMPTFSNTTMRGNGVVSSCKGFAGSTGKQWTLQTVGNGGNLAVLRSIDPVTGVESDVTSITAGASIDFDITYIEQD</sequence>
<evidence type="ECO:0000313" key="1">
    <source>
        <dbReference type="EMBL" id="OEZ91453.1"/>
    </source>
</evidence>